<dbReference type="EMBL" id="MZGV01000059">
    <property type="protein sequence ID" value="OPJ58302.1"/>
    <property type="molecule type" value="Genomic_DNA"/>
</dbReference>
<dbReference type="STRING" id="1450648.CLORY_36650"/>
<gene>
    <name evidence="1" type="ORF">CLORY_36650</name>
</gene>
<organism evidence="1 2">
    <name type="scientific">Clostridium oryzae</name>
    <dbReference type="NCBI Taxonomy" id="1450648"/>
    <lineage>
        <taxon>Bacteria</taxon>
        <taxon>Bacillati</taxon>
        <taxon>Bacillota</taxon>
        <taxon>Clostridia</taxon>
        <taxon>Eubacteriales</taxon>
        <taxon>Clostridiaceae</taxon>
        <taxon>Clostridium</taxon>
    </lineage>
</organism>
<evidence type="ECO:0000313" key="1">
    <source>
        <dbReference type="EMBL" id="OPJ58302.1"/>
    </source>
</evidence>
<dbReference type="Proteomes" id="UP000190080">
    <property type="component" value="Unassembled WGS sequence"/>
</dbReference>
<protein>
    <submittedName>
        <fullName evidence="1">Uncharacterized protein</fullName>
    </submittedName>
</protein>
<reference evidence="1 2" key="1">
    <citation type="submission" date="2017-03" db="EMBL/GenBank/DDBJ databases">
        <title>Genome sequence of Clostridium oryzae DSM 28571.</title>
        <authorList>
            <person name="Poehlein A."/>
            <person name="Daniel R."/>
        </authorList>
    </citation>
    <scope>NUCLEOTIDE SEQUENCE [LARGE SCALE GENOMIC DNA]</scope>
    <source>
        <strain evidence="1 2">DSM 28571</strain>
    </source>
</reference>
<name>A0A1V4IE79_9CLOT</name>
<proteinExistence type="predicted"/>
<comment type="caution">
    <text evidence="1">The sequence shown here is derived from an EMBL/GenBank/DDBJ whole genome shotgun (WGS) entry which is preliminary data.</text>
</comment>
<keyword evidence="2" id="KW-1185">Reference proteome</keyword>
<sequence length="39" mass="4622">MIFTLPKRKKALYSLPLKHIIGGKEYGEKIKFKLVYIQQ</sequence>
<evidence type="ECO:0000313" key="2">
    <source>
        <dbReference type="Proteomes" id="UP000190080"/>
    </source>
</evidence>
<accession>A0A1V4IE79</accession>
<dbReference type="AlphaFoldDB" id="A0A1V4IE79"/>